<keyword evidence="3" id="KW-1185">Reference proteome</keyword>
<dbReference type="AlphaFoldDB" id="A0A165UB52"/>
<accession>A0A165UB52</accession>
<evidence type="ECO:0000313" key="3">
    <source>
        <dbReference type="Proteomes" id="UP000076727"/>
    </source>
</evidence>
<evidence type="ECO:0000313" key="2">
    <source>
        <dbReference type="EMBL" id="KZT74655.1"/>
    </source>
</evidence>
<proteinExistence type="predicted"/>
<keyword evidence="1" id="KW-0472">Membrane</keyword>
<feature type="transmembrane region" description="Helical" evidence="1">
    <location>
        <begin position="115"/>
        <end position="135"/>
    </location>
</feature>
<reference evidence="2 3" key="1">
    <citation type="journal article" date="2016" name="Mol. Biol. Evol.">
        <title>Comparative Genomics of Early-Diverging Mushroom-Forming Fungi Provides Insights into the Origins of Lignocellulose Decay Capabilities.</title>
        <authorList>
            <person name="Nagy L.G."/>
            <person name="Riley R."/>
            <person name="Tritt A."/>
            <person name="Adam C."/>
            <person name="Daum C."/>
            <person name="Floudas D."/>
            <person name="Sun H."/>
            <person name="Yadav J.S."/>
            <person name="Pangilinan J."/>
            <person name="Larsson K.H."/>
            <person name="Matsuura K."/>
            <person name="Barry K."/>
            <person name="Labutti K."/>
            <person name="Kuo R."/>
            <person name="Ohm R.A."/>
            <person name="Bhattacharya S.S."/>
            <person name="Shirouzu T."/>
            <person name="Yoshinaga Y."/>
            <person name="Martin F.M."/>
            <person name="Grigoriev I.V."/>
            <person name="Hibbett D.S."/>
        </authorList>
    </citation>
    <scope>NUCLEOTIDE SEQUENCE [LARGE SCALE GENOMIC DNA]</scope>
    <source>
        <strain evidence="2 3">L-15889</strain>
    </source>
</reference>
<feature type="transmembrane region" description="Helical" evidence="1">
    <location>
        <begin position="199"/>
        <end position="219"/>
    </location>
</feature>
<sequence>MIAGLSRAINTLLAPILALTALLLILFTYLAPTLMLSTQVALLTVKSSTALTSSGSNTSVDGPAVFLGALGSCSRSSSETAVNCTVPSVSPSYDLSVLPSNAPDLLDAPTETTPVFIAISLALTVIFLFMFTFTAHRAHLGKAGAMFERPQLQRATAWIGFMGFIIGITSFLVLFMWFTKAVDDFNDDIEKDGSDAPKLIAATSNGFIMVWVGYAFYAVPLVSSLSKLHVMTSGGKA</sequence>
<dbReference type="EMBL" id="KV429032">
    <property type="protein sequence ID" value="KZT74655.1"/>
    <property type="molecule type" value="Genomic_DNA"/>
</dbReference>
<dbReference type="OrthoDB" id="2575000at2759"/>
<dbReference type="Proteomes" id="UP000076727">
    <property type="component" value="Unassembled WGS sequence"/>
</dbReference>
<gene>
    <name evidence="2" type="ORF">DAEQUDRAFT_659698</name>
</gene>
<protein>
    <submittedName>
        <fullName evidence="2">Uncharacterized protein</fullName>
    </submittedName>
</protein>
<organism evidence="2 3">
    <name type="scientific">Daedalea quercina L-15889</name>
    <dbReference type="NCBI Taxonomy" id="1314783"/>
    <lineage>
        <taxon>Eukaryota</taxon>
        <taxon>Fungi</taxon>
        <taxon>Dikarya</taxon>
        <taxon>Basidiomycota</taxon>
        <taxon>Agaricomycotina</taxon>
        <taxon>Agaricomycetes</taxon>
        <taxon>Polyporales</taxon>
        <taxon>Fomitopsis</taxon>
    </lineage>
</organism>
<keyword evidence="1" id="KW-0812">Transmembrane</keyword>
<evidence type="ECO:0000256" key="1">
    <source>
        <dbReference type="SAM" id="Phobius"/>
    </source>
</evidence>
<feature type="transmembrane region" description="Helical" evidence="1">
    <location>
        <begin position="12"/>
        <end position="31"/>
    </location>
</feature>
<keyword evidence="1" id="KW-1133">Transmembrane helix</keyword>
<feature type="transmembrane region" description="Helical" evidence="1">
    <location>
        <begin position="156"/>
        <end position="179"/>
    </location>
</feature>
<name>A0A165UB52_9APHY</name>